<accession>A0A8S3RGP8</accession>
<sequence>MAKFLRRKIVIYSRSYPDEIRKEFVNDEAGVNGPPLLLAKEKLFYQSLKRGDGNVEVKEESHILKRSAPTESAATNQSSPEKKPKKDKKKKKLVDEQNISKSTTPSGDDGTRTEPKVQFIPEQKMDDGAQIDGGGDPSNTSSKIPSKQKIHVSADDNTSSSQSPSKPEIHMSADENTSSSKVLLNRK</sequence>
<feature type="compositionally biased region" description="Polar residues" evidence="1">
    <location>
        <begin position="97"/>
        <end position="106"/>
    </location>
</feature>
<protein>
    <submittedName>
        <fullName evidence="2">Uncharacterized protein</fullName>
    </submittedName>
</protein>
<evidence type="ECO:0000313" key="2">
    <source>
        <dbReference type="EMBL" id="CAG2205592.1"/>
    </source>
</evidence>
<organism evidence="2 3">
    <name type="scientific">Mytilus edulis</name>
    <name type="common">Blue mussel</name>
    <dbReference type="NCBI Taxonomy" id="6550"/>
    <lineage>
        <taxon>Eukaryota</taxon>
        <taxon>Metazoa</taxon>
        <taxon>Spiralia</taxon>
        <taxon>Lophotrochozoa</taxon>
        <taxon>Mollusca</taxon>
        <taxon>Bivalvia</taxon>
        <taxon>Autobranchia</taxon>
        <taxon>Pteriomorphia</taxon>
        <taxon>Mytilida</taxon>
        <taxon>Mytiloidea</taxon>
        <taxon>Mytilidae</taxon>
        <taxon>Mytilinae</taxon>
        <taxon>Mytilus</taxon>
    </lineage>
</organism>
<feature type="compositionally biased region" description="Polar residues" evidence="1">
    <location>
        <begin position="174"/>
        <end position="187"/>
    </location>
</feature>
<evidence type="ECO:0000256" key="1">
    <source>
        <dbReference type="SAM" id="MobiDB-lite"/>
    </source>
</evidence>
<name>A0A8S3RGP8_MYTED</name>
<evidence type="ECO:0000313" key="3">
    <source>
        <dbReference type="Proteomes" id="UP000683360"/>
    </source>
</evidence>
<reference evidence="2" key="1">
    <citation type="submission" date="2021-03" db="EMBL/GenBank/DDBJ databases">
        <authorList>
            <person name="Bekaert M."/>
        </authorList>
    </citation>
    <scope>NUCLEOTIDE SEQUENCE</scope>
</reference>
<feature type="region of interest" description="Disordered" evidence="1">
    <location>
        <begin position="50"/>
        <end position="187"/>
    </location>
</feature>
<feature type="compositionally biased region" description="Basic and acidic residues" evidence="1">
    <location>
        <begin position="50"/>
        <end position="63"/>
    </location>
</feature>
<feature type="compositionally biased region" description="Basic residues" evidence="1">
    <location>
        <begin position="83"/>
        <end position="92"/>
    </location>
</feature>
<keyword evidence="3" id="KW-1185">Reference proteome</keyword>
<dbReference type="EMBL" id="CAJPWZ010001025">
    <property type="protein sequence ID" value="CAG2205592.1"/>
    <property type="molecule type" value="Genomic_DNA"/>
</dbReference>
<comment type="caution">
    <text evidence="2">The sequence shown here is derived from an EMBL/GenBank/DDBJ whole genome shotgun (WGS) entry which is preliminary data.</text>
</comment>
<dbReference type="Proteomes" id="UP000683360">
    <property type="component" value="Unassembled WGS sequence"/>
</dbReference>
<feature type="compositionally biased region" description="Polar residues" evidence="1">
    <location>
        <begin position="69"/>
        <end position="79"/>
    </location>
</feature>
<dbReference type="AlphaFoldDB" id="A0A8S3RGP8"/>
<proteinExistence type="predicted"/>
<feature type="compositionally biased region" description="Polar residues" evidence="1">
    <location>
        <begin position="155"/>
        <end position="165"/>
    </location>
</feature>
<gene>
    <name evidence="2" type="ORF">MEDL_19941</name>
</gene>